<feature type="region of interest" description="Disordered" evidence="1">
    <location>
        <begin position="1"/>
        <end position="205"/>
    </location>
</feature>
<name>A0A409YBL1_9AGAR</name>
<feature type="domain" description="DUF6532" evidence="2">
    <location>
        <begin position="230"/>
        <end position="462"/>
    </location>
</feature>
<feature type="compositionally biased region" description="Basic residues" evidence="1">
    <location>
        <begin position="141"/>
        <end position="150"/>
    </location>
</feature>
<evidence type="ECO:0000259" key="2">
    <source>
        <dbReference type="Pfam" id="PF20149"/>
    </source>
</evidence>
<evidence type="ECO:0000256" key="1">
    <source>
        <dbReference type="SAM" id="MobiDB-lite"/>
    </source>
</evidence>
<dbReference type="Pfam" id="PF20149">
    <property type="entry name" value="DUF6532"/>
    <property type="match status" value="1"/>
</dbReference>
<accession>A0A409YBL1</accession>
<sequence>MLLTSLYFVGQRKVPKKKAASRTAKKPNKPISPESDDSSSSPVDDLLSSDVGESEADSDDDDDDLVQVAMSDKQVTRVLEDEAPQDPAGLFDNDDGVEMASIRSGLSSSEVSRPPTSESEGMFDGLHDQDDDDDEEEEAPRKRRASKGKATKREAAFIGERPTTLPARTSAKESKGAKSSAPRVSTVKIESDDESSAKPVKSWPDHACLNPDGQMAAQSDPIRALCHAGIKIVEKTLVTKDAWPELHQAKAYRKLVLSAAVVPLLEKDKKTYEPLQKRVAEDDKFVKTVGRWVVDRLANWRSKPRIAASNHIALYQLGVGDVCKARVNALLENDVYVYPGEWGTSEKGKVIWLTKGSKTDIQIFLSPALIDTIKEAFFATPTAFGFRFKDEYVSSHPTRPEPELTIPLVALGATALYAAIFEWREGKKATRPSQNSKASMAEKFEGDQFKAVFDRHVGALASLKTKPNTYHTIMSTLFSKVTGENASSNQSAQSQGNALAVLDLAGLD</sequence>
<dbReference type="OrthoDB" id="3225557at2759"/>
<comment type="caution">
    <text evidence="3">The sequence shown here is derived from an EMBL/GenBank/DDBJ whole genome shotgun (WGS) entry which is preliminary data.</text>
</comment>
<organism evidence="3 4">
    <name type="scientific">Gymnopilus dilepis</name>
    <dbReference type="NCBI Taxonomy" id="231916"/>
    <lineage>
        <taxon>Eukaryota</taxon>
        <taxon>Fungi</taxon>
        <taxon>Dikarya</taxon>
        <taxon>Basidiomycota</taxon>
        <taxon>Agaricomycotina</taxon>
        <taxon>Agaricomycetes</taxon>
        <taxon>Agaricomycetidae</taxon>
        <taxon>Agaricales</taxon>
        <taxon>Agaricineae</taxon>
        <taxon>Hymenogastraceae</taxon>
        <taxon>Gymnopilus</taxon>
    </lineage>
</organism>
<feature type="compositionally biased region" description="Basic residues" evidence="1">
    <location>
        <begin position="13"/>
        <end position="28"/>
    </location>
</feature>
<feature type="compositionally biased region" description="Acidic residues" evidence="1">
    <location>
        <begin position="52"/>
        <end position="65"/>
    </location>
</feature>
<dbReference type="STRING" id="231916.A0A409YBL1"/>
<reference evidence="3 4" key="1">
    <citation type="journal article" date="2018" name="Evol. Lett.">
        <title>Horizontal gene cluster transfer increased hallucinogenic mushroom diversity.</title>
        <authorList>
            <person name="Reynolds H.T."/>
            <person name="Vijayakumar V."/>
            <person name="Gluck-Thaler E."/>
            <person name="Korotkin H.B."/>
            <person name="Matheny P.B."/>
            <person name="Slot J.C."/>
        </authorList>
    </citation>
    <scope>NUCLEOTIDE SEQUENCE [LARGE SCALE GENOMIC DNA]</scope>
    <source>
        <strain evidence="3 4">SRW20</strain>
    </source>
</reference>
<protein>
    <recommendedName>
        <fullName evidence="2">DUF6532 domain-containing protein</fullName>
    </recommendedName>
</protein>
<dbReference type="InParanoid" id="A0A409YBL1"/>
<feature type="compositionally biased region" description="Low complexity" evidence="1">
    <location>
        <begin position="38"/>
        <end position="51"/>
    </location>
</feature>
<dbReference type="EMBL" id="NHYE01001008">
    <property type="protein sequence ID" value="PPR00388.1"/>
    <property type="molecule type" value="Genomic_DNA"/>
</dbReference>
<evidence type="ECO:0000313" key="4">
    <source>
        <dbReference type="Proteomes" id="UP000284706"/>
    </source>
</evidence>
<proteinExistence type="predicted"/>
<evidence type="ECO:0000313" key="3">
    <source>
        <dbReference type="EMBL" id="PPR00388.1"/>
    </source>
</evidence>
<gene>
    <name evidence="3" type="ORF">CVT26_009669</name>
</gene>
<dbReference type="Proteomes" id="UP000284706">
    <property type="component" value="Unassembled WGS sequence"/>
</dbReference>
<feature type="compositionally biased region" description="Acidic residues" evidence="1">
    <location>
        <begin position="129"/>
        <end position="138"/>
    </location>
</feature>
<feature type="compositionally biased region" description="Polar residues" evidence="1">
    <location>
        <begin position="104"/>
        <end position="119"/>
    </location>
</feature>
<dbReference type="InterPro" id="IPR045341">
    <property type="entry name" value="DUF6532"/>
</dbReference>
<dbReference type="AlphaFoldDB" id="A0A409YBL1"/>
<keyword evidence="4" id="KW-1185">Reference proteome</keyword>